<keyword evidence="1" id="KW-0812">Transmembrane</keyword>
<dbReference type="RefSeq" id="WP_353397522.1">
    <property type="nucleotide sequence ID" value="NZ_BAABWU010000002.1"/>
</dbReference>
<feature type="transmembrane region" description="Helical" evidence="1">
    <location>
        <begin position="39"/>
        <end position="56"/>
    </location>
</feature>
<evidence type="ECO:0000313" key="3">
    <source>
        <dbReference type="Proteomes" id="UP001441944"/>
    </source>
</evidence>
<keyword evidence="3" id="KW-1185">Reference proteome</keyword>
<keyword evidence="1" id="KW-1133">Transmembrane helix</keyword>
<dbReference type="Proteomes" id="UP001441944">
    <property type="component" value="Unassembled WGS sequence"/>
</dbReference>
<dbReference type="Gene3D" id="3.90.226.10">
    <property type="entry name" value="2-enoyl-CoA Hydratase, Chain A, domain 1"/>
    <property type="match status" value="1"/>
</dbReference>
<dbReference type="InterPro" id="IPR023562">
    <property type="entry name" value="ClpP/TepA"/>
</dbReference>
<dbReference type="SUPFAM" id="SSF52096">
    <property type="entry name" value="ClpP/crotonase"/>
    <property type="match status" value="1"/>
</dbReference>
<gene>
    <name evidence="2" type="ORF">NBRC116598_09910</name>
</gene>
<accession>A0ABQ0AI50</accession>
<protein>
    <submittedName>
        <fullName evidence="2">Uncharacterized protein</fullName>
    </submittedName>
</protein>
<feature type="transmembrane region" description="Helical" evidence="1">
    <location>
        <begin position="77"/>
        <end position="95"/>
    </location>
</feature>
<comment type="caution">
    <text evidence="2">The sequence shown here is derived from an EMBL/GenBank/DDBJ whole genome shotgun (WGS) entry which is preliminary data.</text>
</comment>
<sequence length="282" mass="30647">MSAEPRSLGASLLWHILLPRGLALLLWWGGNHLIQMPPSLVWGLIAADFLCLLWVSRAHLRVADAHMLSSGAMAPIWGGYLILLLSVLASLSLWWQALLIANRPPEGLSYSEQRAQDHADRYSLTLSQDGRALIFSGEVTFGLTKTIKAQLLLHPEVQQLQLTSPGGHIYEARGVAQLIRAQEISTLAPGLCASACTLIFAAGTTRQLGPKGQLGFHGYSLEIFGGLPQIDLMAEQRKDGDFLVGQGVTPGFIQQIYATAPTELWRPSPEQLWAGGMVRSAP</sequence>
<name>A0ABQ0AI50_9RHOB</name>
<dbReference type="Pfam" id="PF00574">
    <property type="entry name" value="CLP_protease"/>
    <property type="match status" value="1"/>
</dbReference>
<evidence type="ECO:0000256" key="1">
    <source>
        <dbReference type="SAM" id="Phobius"/>
    </source>
</evidence>
<keyword evidence="1" id="KW-0472">Membrane</keyword>
<dbReference type="InterPro" id="IPR029045">
    <property type="entry name" value="ClpP/crotonase-like_dom_sf"/>
</dbReference>
<dbReference type="EMBL" id="BAABWU010000002">
    <property type="protein sequence ID" value="GAA6195547.1"/>
    <property type="molecule type" value="Genomic_DNA"/>
</dbReference>
<evidence type="ECO:0000313" key="2">
    <source>
        <dbReference type="EMBL" id="GAA6195547.1"/>
    </source>
</evidence>
<organism evidence="2 3">
    <name type="scientific">Pseudophaeobacter arcticus</name>
    <dbReference type="NCBI Taxonomy" id="385492"/>
    <lineage>
        <taxon>Bacteria</taxon>
        <taxon>Pseudomonadati</taxon>
        <taxon>Pseudomonadota</taxon>
        <taxon>Alphaproteobacteria</taxon>
        <taxon>Rhodobacterales</taxon>
        <taxon>Paracoccaceae</taxon>
        <taxon>Pseudophaeobacter</taxon>
    </lineage>
</organism>
<proteinExistence type="predicted"/>
<reference evidence="2 3" key="1">
    <citation type="submission" date="2024-04" db="EMBL/GenBank/DDBJ databases">
        <title>Draft genome sequence of Pseudophaeobacter arcticus NBRC 116598.</title>
        <authorList>
            <person name="Miyakawa T."/>
            <person name="Kusuya Y."/>
            <person name="Miura T."/>
        </authorList>
    </citation>
    <scope>NUCLEOTIDE SEQUENCE [LARGE SCALE GENOMIC DNA]</scope>
    <source>
        <strain evidence="2 3">SU-CL00105</strain>
    </source>
</reference>